<proteinExistence type="predicted"/>
<name>A0A2W7C6K9_9HYPH</name>
<dbReference type="EMBL" id="MZXV01000017">
    <property type="protein sequence ID" value="PZV38820.1"/>
    <property type="molecule type" value="Genomic_DNA"/>
</dbReference>
<reference evidence="2" key="1">
    <citation type="submission" date="2017-03" db="EMBL/GenBank/DDBJ databases">
        <authorList>
            <person name="Safronova V.I."/>
            <person name="Sazanova A.L."/>
            <person name="Chirak E.R."/>
        </authorList>
    </citation>
    <scope>NUCLEOTIDE SEQUENCE [LARGE SCALE GENOMIC DNA]</scope>
    <source>
        <strain evidence="2">Ach-343</strain>
    </source>
</reference>
<keyword evidence="2" id="KW-1185">Reference proteome</keyword>
<evidence type="ECO:0000313" key="2">
    <source>
        <dbReference type="Proteomes" id="UP000248616"/>
    </source>
</evidence>
<protein>
    <submittedName>
        <fullName evidence="1">Uncharacterized protein</fullName>
    </submittedName>
</protein>
<sequence length="92" mass="10557">MPIQSQFAITAAAPWFQWFECREMLESLTLATLEKSVLWTRKRVSPRSAPMGLGRLILVEHVTEERLLSIACHLCANGLRFTSKKDRTVRNI</sequence>
<evidence type="ECO:0000313" key="1">
    <source>
        <dbReference type="EMBL" id="PZV38820.1"/>
    </source>
</evidence>
<accession>A0A2W7C6K9</accession>
<organism evidence="1 2">
    <name type="scientific">Mesorhizobium kowhaii</name>
    <dbReference type="NCBI Taxonomy" id="1300272"/>
    <lineage>
        <taxon>Bacteria</taxon>
        <taxon>Pseudomonadati</taxon>
        <taxon>Pseudomonadota</taxon>
        <taxon>Alphaproteobacteria</taxon>
        <taxon>Hyphomicrobiales</taxon>
        <taxon>Phyllobacteriaceae</taxon>
        <taxon>Mesorhizobium</taxon>
    </lineage>
</organism>
<dbReference type="AlphaFoldDB" id="A0A2W7C6K9"/>
<dbReference type="Proteomes" id="UP000248616">
    <property type="component" value="Unassembled WGS sequence"/>
</dbReference>
<gene>
    <name evidence="1" type="ORF">B5V02_09200</name>
</gene>
<comment type="caution">
    <text evidence="1">The sequence shown here is derived from an EMBL/GenBank/DDBJ whole genome shotgun (WGS) entry which is preliminary data.</text>
</comment>